<dbReference type="Gene3D" id="1.10.3720.10">
    <property type="entry name" value="MetI-like"/>
    <property type="match status" value="1"/>
</dbReference>
<dbReference type="EMBL" id="VXRG01000104">
    <property type="protein sequence ID" value="MXY94253.1"/>
    <property type="molecule type" value="Genomic_DNA"/>
</dbReference>
<name>A0A6B0YU73_9CHLR</name>
<feature type="transmembrane region" description="Helical" evidence="7">
    <location>
        <begin position="100"/>
        <end position="123"/>
    </location>
</feature>
<dbReference type="Pfam" id="PF00528">
    <property type="entry name" value="BPD_transp_1"/>
    <property type="match status" value="1"/>
</dbReference>
<evidence type="ECO:0000256" key="4">
    <source>
        <dbReference type="ARBA" id="ARBA00022692"/>
    </source>
</evidence>
<evidence type="ECO:0000256" key="2">
    <source>
        <dbReference type="ARBA" id="ARBA00022448"/>
    </source>
</evidence>
<keyword evidence="6 7" id="KW-0472">Membrane</keyword>
<feature type="domain" description="ABC transmembrane type-1" evidence="8">
    <location>
        <begin position="96"/>
        <end position="303"/>
    </location>
</feature>
<dbReference type="InterPro" id="IPR035906">
    <property type="entry name" value="MetI-like_sf"/>
</dbReference>
<comment type="subcellular location">
    <subcellularLocation>
        <location evidence="1 7">Cell membrane</location>
        <topology evidence="1 7">Multi-pass membrane protein</topology>
    </subcellularLocation>
</comment>
<evidence type="ECO:0000256" key="3">
    <source>
        <dbReference type="ARBA" id="ARBA00022475"/>
    </source>
</evidence>
<evidence type="ECO:0000313" key="9">
    <source>
        <dbReference type="EMBL" id="MXY94253.1"/>
    </source>
</evidence>
<keyword evidence="3" id="KW-1003">Cell membrane</keyword>
<dbReference type="CDD" id="cd06261">
    <property type="entry name" value="TM_PBP2"/>
    <property type="match status" value="1"/>
</dbReference>
<dbReference type="GO" id="GO:0055085">
    <property type="term" value="P:transmembrane transport"/>
    <property type="evidence" value="ECO:0007669"/>
    <property type="project" value="InterPro"/>
</dbReference>
<feature type="transmembrane region" description="Helical" evidence="7">
    <location>
        <begin position="238"/>
        <end position="264"/>
    </location>
</feature>
<dbReference type="Pfam" id="PF19300">
    <property type="entry name" value="BPD_transp_1_N"/>
    <property type="match status" value="1"/>
</dbReference>
<gene>
    <name evidence="9" type="ORF">F4Y42_12490</name>
</gene>
<comment type="similarity">
    <text evidence="7">Belongs to the binding-protein-dependent transport system permease family.</text>
</comment>
<evidence type="ECO:0000256" key="5">
    <source>
        <dbReference type="ARBA" id="ARBA00022989"/>
    </source>
</evidence>
<sequence>MQYFLRRVLINIPVLFLVTLVIYLLINLAPGDPVDFFVNEEIGITKEDLDFVRERYGLDDPIPVRYVKWLGQVAQGDLGFRFKNGDDVAEVLAVRMRRTFLLMGTALAIGIVVGITLGIFIGLRQYSIWDFTLTGLSFVGISMPAFIAGIFGLYIFSVKLGWFPSGGMRTIGKPESLFDLLYHLVLPAGTLAIFNLATFLRYTRFSILEVRGEDYVRTANAKGLKPPVVTWRHVFRNALLPVVTVVGLSLPSLVAGALFTETIYSWPGMGALLVDAVAARDYPMVMGIMLVTALVVLAANLITDLAYAVADPRIRYT</sequence>
<feature type="transmembrane region" description="Helical" evidence="7">
    <location>
        <begin position="7"/>
        <end position="26"/>
    </location>
</feature>
<dbReference type="PROSITE" id="PS50928">
    <property type="entry name" value="ABC_TM1"/>
    <property type="match status" value="1"/>
</dbReference>
<dbReference type="InterPro" id="IPR000515">
    <property type="entry name" value="MetI-like"/>
</dbReference>
<feature type="transmembrane region" description="Helical" evidence="7">
    <location>
        <begin position="284"/>
        <end position="310"/>
    </location>
</feature>
<feature type="transmembrane region" description="Helical" evidence="7">
    <location>
        <begin position="180"/>
        <end position="202"/>
    </location>
</feature>
<accession>A0A6B0YU73</accession>
<keyword evidence="4 7" id="KW-0812">Transmembrane</keyword>
<proteinExistence type="inferred from homology"/>
<evidence type="ECO:0000256" key="1">
    <source>
        <dbReference type="ARBA" id="ARBA00004651"/>
    </source>
</evidence>
<dbReference type="PANTHER" id="PTHR43163">
    <property type="entry name" value="DIPEPTIDE TRANSPORT SYSTEM PERMEASE PROTEIN DPPB-RELATED"/>
    <property type="match status" value="1"/>
</dbReference>
<keyword evidence="5 7" id="KW-1133">Transmembrane helix</keyword>
<keyword evidence="2 7" id="KW-0813">Transport</keyword>
<protein>
    <submittedName>
        <fullName evidence="9">ABC transporter permease</fullName>
    </submittedName>
</protein>
<dbReference type="PANTHER" id="PTHR43163:SF6">
    <property type="entry name" value="DIPEPTIDE TRANSPORT SYSTEM PERMEASE PROTEIN DPPB-RELATED"/>
    <property type="match status" value="1"/>
</dbReference>
<evidence type="ECO:0000256" key="6">
    <source>
        <dbReference type="ARBA" id="ARBA00023136"/>
    </source>
</evidence>
<reference evidence="9" key="1">
    <citation type="submission" date="2019-09" db="EMBL/GenBank/DDBJ databases">
        <title>Characterisation of the sponge microbiome using genome-centric metagenomics.</title>
        <authorList>
            <person name="Engelberts J.P."/>
            <person name="Robbins S.J."/>
            <person name="De Goeij J.M."/>
            <person name="Aranda M."/>
            <person name="Bell S.C."/>
            <person name="Webster N.S."/>
        </authorList>
    </citation>
    <scope>NUCLEOTIDE SEQUENCE</scope>
    <source>
        <strain evidence="9">SB0664_bin_27</strain>
    </source>
</reference>
<evidence type="ECO:0000259" key="8">
    <source>
        <dbReference type="PROSITE" id="PS50928"/>
    </source>
</evidence>
<evidence type="ECO:0000256" key="7">
    <source>
        <dbReference type="RuleBase" id="RU363032"/>
    </source>
</evidence>
<dbReference type="SUPFAM" id="SSF161098">
    <property type="entry name" value="MetI-like"/>
    <property type="match status" value="1"/>
</dbReference>
<dbReference type="InterPro" id="IPR045621">
    <property type="entry name" value="BPD_transp_1_N"/>
</dbReference>
<organism evidence="9">
    <name type="scientific">Caldilineaceae bacterium SB0664_bin_27</name>
    <dbReference type="NCBI Taxonomy" id="2605260"/>
    <lineage>
        <taxon>Bacteria</taxon>
        <taxon>Bacillati</taxon>
        <taxon>Chloroflexota</taxon>
        <taxon>Caldilineae</taxon>
        <taxon>Caldilineales</taxon>
        <taxon>Caldilineaceae</taxon>
    </lineage>
</organism>
<comment type="caution">
    <text evidence="9">The sequence shown here is derived from an EMBL/GenBank/DDBJ whole genome shotgun (WGS) entry which is preliminary data.</text>
</comment>
<dbReference type="GO" id="GO:0005886">
    <property type="term" value="C:plasma membrane"/>
    <property type="evidence" value="ECO:0007669"/>
    <property type="project" value="UniProtKB-SubCell"/>
</dbReference>
<feature type="transmembrane region" description="Helical" evidence="7">
    <location>
        <begin position="135"/>
        <end position="160"/>
    </location>
</feature>
<dbReference type="AlphaFoldDB" id="A0A6B0YU73"/>